<reference evidence="8" key="1">
    <citation type="journal article" date="2017" name="bioRxiv">
        <title>Comparative analysis of the genomes of Stylophora pistillata and Acropora digitifera provides evidence for extensive differences between species of corals.</title>
        <authorList>
            <person name="Voolstra C.R."/>
            <person name="Li Y."/>
            <person name="Liew Y.J."/>
            <person name="Baumgarten S."/>
            <person name="Zoccola D."/>
            <person name="Flot J.-F."/>
            <person name="Tambutte S."/>
            <person name="Allemand D."/>
            <person name="Aranda M."/>
        </authorList>
    </citation>
    <scope>NUCLEOTIDE SEQUENCE [LARGE SCALE GENOMIC DNA]</scope>
</reference>
<dbReference type="STRING" id="50429.A0A2B4RQU3"/>
<feature type="coiled-coil region" evidence="4">
    <location>
        <begin position="406"/>
        <end position="515"/>
    </location>
</feature>
<dbReference type="InterPro" id="IPR037000">
    <property type="entry name" value="Ski_DNA-bd_sf"/>
</dbReference>
<feature type="compositionally biased region" description="Polar residues" evidence="5">
    <location>
        <begin position="240"/>
        <end position="251"/>
    </location>
</feature>
<evidence type="ECO:0000256" key="4">
    <source>
        <dbReference type="SAM" id="Coils"/>
    </source>
</evidence>
<keyword evidence="4" id="KW-0175">Coiled coil</keyword>
<evidence type="ECO:0000256" key="5">
    <source>
        <dbReference type="SAM" id="MobiDB-lite"/>
    </source>
</evidence>
<evidence type="ECO:0000256" key="2">
    <source>
        <dbReference type="ARBA" id="ARBA00023242"/>
    </source>
</evidence>
<feature type="domain" description="SKI/SNO/DAC" evidence="6">
    <location>
        <begin position="28"/>
        <end position="124"/>
    </location>
</feature>
<dbReference type="EMBL" id="LSMT01000302">
    <property type="protein sequence ID" value="PFX20814.1"/>
    <property type="molecule type" value="Genomic_DNA"/>
</dbReference>
<sequence length="551" mass="61661">MEPPVYSPQAPNHYESIEVETPMLPYGSDYKLKMVNLNGEEIAAFNVEGEDLLCFPQVYEYFLKDLVSGMHTVYTKLKRMNIQGKNCNVEQVRMMRSVGAIGQVVNRCKLISREDFNRLYEDCLLYRGPGRRKKNPDIPPELLNNPFKHFKVDHHADRPVSVSNGEPMKTDDMNKSISGDSSPNAGGAMTFEGSRDANNNSTEAERKDLQFRTPISRPPERTLNMTASNLASPRLHGSPRYSTTHVIHSPTNAPPSRIISPPSGVAVAPNSQSCAFNFPPRPQASLSPQGNGLSPVMNGAPPNTGTSAMPANRSPGRSPSVGEAVNVEASVPHVSSTGTSEHVEFRSAAANDTGSEKSASSPHVLSREPEFREPGSTESLLLNIQGLLKVAAENTRQNERQAVYERNELRRYIHREREAKEKAERQSAAMQRGKAFLQKKLKKEKRARRKLAEQLLEEQQRCELLEEQLRQTTQDALKQRNDELLQELEKERCAKIEAERKLKEARGEIQNFVHNFLENPSQDGSGHHQSEMEADELNVVEVVKEEHIVST</sequence>
<dbReference type="OrthoDB" id="6436112at2759"/>
<dbReference type="AlphaFoldDB" id="A0A2B4RQU3"/>
<evidence type="ECO:0000313" key="7">
    <source>
        <dbReference type="EMBL" id="PFX20814.1"/>
    </source>
</evidence>
<feature type="compositionally biased region" description="Polar residues" evidence="5">
    <location>
        <begin position="350"/>
        <end position="363"/>
    </location>
</feature>
<gene>
    <name evidence="7" type="primary">Dach1</name>
    <name evidence="7" type="ORF">AWC38_SpisGene14727</name>
</gene>
<feature type="compositionally biased region" description="Basic and acidic residues" evidence="5">
    <location>
        <begin position="365"/>
        <end position="375"/>
    </location>
</feature>
<dbReference type="Pfam" id="PF02437">
    <property type="entry name" value="Ski_Sno_DHD"/>
    <property type="match status" value="1"/>
</dbReference>
<comment type="similarity">
    <text evidence="3">Belongs to the DACH/dachshund family.</text>
</comment>
<keyword evidence="2" id="KW-0539">Nucleus</keyword>
<dbReference type="Gene3D" id="3.10.260.20">
    <property type="entry name" value="Ski"/>
    <property type="match status" value="1"/>
</dbReference>
<feature type="region of interest" description="Disordered" evidence="5">
    <location>
        <begin position="230"/>
        <end position="256"/>
    </location>
</feature>
<dbReference type="InterPro" id="IPR003380">
    <property type="entry name" value="SKI/SNO/DAC"/>
</dbReference>
<feature type="compositionally biased region" description="Polar residues" evidence="5">
    <location>
        <begin position="175"/>
        <end position="184"/>
    </location>
</feature>
<name>A0A2B4RQU3_STYPI</name>
<keyword evidence="8" id="KW-1185">Reference proteome</keyword>
<dbReference type="PANTHER" id="PTHR12577:SF6">
    <property type="entry name" value="DACHSHUND, ISOFORM B"/>
    <property type="match status" value="1"/>
</dbReference>
<dbReference type="GO" id="GO:0000978">
    <property type="term" value="F:RNA polymerase II cis-regulatory region sequence-specific DNA binding"/>
    <property type="evidence" value="ECO:0007669"/>
    <property type="project" value="TreeGrafter"/>
</dbReference>
<dbReference type="GO" id="GO:0000981">
    <property type="term" value="F:DNA-binding transcription factor activity, RNA polymerase II-specific"/>
    <property type="evidence" value="ECO:0007669"/>
    <property type="project" value="TreeGrafter"/>
</dbReference>
<dbReference type="GO" id="GO:0005667">
    <property type="term" value="C:transcription regulator complex"/>
    <property type="evidence" value="ECO:0007669"/>
    <property type="project" value="TreeGrafter"/>
</dbReference>
<organism evidence="7 8">
    <name type="scientific">Stylophora pistillata</name>
    <name type="common">Smooth cauliflower coral</name>
    <dbReference type="NCBI Taxonomy" id="50429"/>
    <lineage>
        <taxon>Eukaryota</taxon>
        <taxon>Metazoa</taxon>
        <taxon>Cnidaria</taxon>
        <taxon>Anthozoa</taxon>
        <taxon>Hexacorallia</taxon>
        <taxon>Scleractinia</taxon>
        <taxon>Astrocoeniina</taxon>
        <taxon>Pocilloporidae</taxon>
        <taxon>Stylophora</taxon>
    </lineage>
</organism>
<evidence type="ECO:0000259" key="6">
    <source>
        <dbReference type="Pfam" id="PF02437"/>
    </source>
</evidence>
<dbReference type="InterPro" id="IPR009061">
    <property type="entry name" value="DNA-bd_dom_put_sf"/>
</dbReference>
<comment type="caution">
    <text evidence="7">The sequence shown here is derived from an EMBL/GenBank/DDBJ whole genome shotgun (WGS) entry which is preliminary data.</text>
</comment>
<dbReference type="Proteomes" id="UP000225706">
    <property type="component" value="Unassembled WGS sequence"/>
</dbReference>
<dbReference type="PANTHER" id="PTHR12577">
    <property type="entry name" value="DACHSHUND"/>
    <property type="match status" value="1"/>
</dbReference>
<dbReference type="FunFam" id="3.10.260.20:FF:000001">
    <property type="entry name" value="Dachshund homolog 1"/>
    <property type="match status" value="1"/>
</dbReference>
<feature type="region of interest" description="Disordered" evidence="5">
    <location>
        <begin position="153"/>
        <end position="210"/>
    </location>
</feature>
<comment type="subcellular location">
    <subcellularLocation>
        <location evidence="1">Nucleus</location>
    </subcellularLocation>
</comment>
<accession>A0A2B4RQU3</accession>
<feature type="region of interest" description="Disordered" evidence="5">
    <location>
        <begin position="279"/>
        <end position="322"/>
    </location>
</feature>
<protein>
    <submittedName>
        <fullName evidence="7">Dachshund-like 1</fullName>
    </submittedName>
</protein>
<feature type="region of interest" description="Disordered" evidence="5">
    <location>
        <begin position="347"/>
        <end position="376"/>
    </location>
</feature>
<evidence type="ECO:0000313" key="8">
    <source>
        <dbReference type="Proteomes" id="UP000225706"/>
    </source>
</evidence>
<evidence type="ECO:0000256" key="3">
    <source>
        <dbReference type="ARBA" id="ARBA00038192"/>
    </source>
</evidence>
<dbReference type="InterPro" id="IPR052417">
    <property type="entry name" value="Dachshund_domain"/>
</dbReference>
<feature type="region of interest" description="Disordered" evidence="5">
    <location>
        <begin position="517"/>
        <end position="537"/>
    </location>
</feature>
<dbReference type="GO" id="GO:0005634">
    <property type="term" value="C:nucleus"/>
    <property type="evidence" value="ECO:0007669"/>
    <property type="project" value="UniProtKB-SubCell"/>
</dbReference>
<proteinExistence type="inferred from homology"/>
<evidence type="ECO:0000256" key="1">
    <source>
        <dbReference type="ARBA" id="ARBA00004123"/>
    </source>
</evidence>
<dbReference type="SUPFAM" id="SSF46955">
    <property type="entry name" value="Putative DNA-binding domain"/>
    <property type="match status" value="1"/>
</dbReference>